<accession>A0A6B3R603</accession>
<gene>
    <name evidence="7" type="ORF">G3567_10160</name>
</gene>
<keyword evidence="7" id="KW-0436">Ligase</keyword>
<keyword evidence="3 5" id="KW-1133">Transmembrane helix</keyword>
<keyword evidence="8" id="KW-1185">Reference proteome</keyword>
<feature type="domain" description="O-antigen ligase-related" evidence="6">
    <location>
        <begin position="16"/>
        <end position="184"/>
    </location>
</feature>
<evidence type="ECO:0000259" key="6">
    <source>
        <dbReference type="Pfam" id="PF04932"/>
    </source>
</evidence>
<feature type="transmembrane region" description="Helical" evidence="5">
    <location>
        <begin position="12"/>
        <end position="45"/>
    </location>
</feature>
<reference evidence="7 8" key="1">
    <citation type="submission" date="2020-02" db="EMBL/GenBank/DDBJ databases">
        <title>Flavobacteriaceae Psychroflexus bacterium YR1-1, complete genome.</title>
        <authorList>
            <person name="Li Y."/>
            <person name="Wu S."/>
        </authorList>
    </citation>
    <scope>NUCLEOTIDE SEQUENCE [LARGE SCALE GENOMIC DNA]</scope>
    <source>
        <strain evidence="7 8">YR1-1</strain>
    </source>
</reference>
<dbReference type="Pfam" id="PF04932">
    <property type="entry name" value="Wzy_C"/>
    <property type="match status" value="1"/>
</dbReference>
<dbReference type="EMBL" id="JAAIKD010000005">
    <property type="protein sequence ID" value="NEV94505.1"/>
    <property type="molecule type" value="Genomic_DNA"/>
</dbReference>
<evidence type="ECO:0000256" key="4">
    <source>
        <dbReference type="ARBA" id="ARBA00023136"/>
    </source>
</evidence>
<name>A0A6B3R603_9FLAO</name>
<dbReference type="Proteomes" id="UP000478505">
    <property type="component" value="Unassembled WGS sequence"/>
</dbReference>
<dbReference type="PANTHER" id="PTHR37422">
    <property type="entry name" value="TEICHURONIC ACID BIOSYNTHESIS PROTEIN TUAE"/>
    <property type="match status" value="1"/>
</dbReference>
<feature type="transmembrane region" description="Helical" evidence="5">
    <location>
        <begin position="57"/>
        <end position="75"/>
    </location>
</feature>
<dbReference type="InterPro" id="IPR007016">
    <property type="entry name" value="O-antigen_ligase-rel_domated"/>
</dbReference>
<evidence type="ECO:0000256" key="1">
    <source>
        <dbReference type="ARBA" id="ARBA00004141"/>
    </source>
</evidence>
<sequence>MDQIQKQTYIRVNALMILIFSLGLWFSASKAIILATLALVIFYLISQSGISFKKAAIGLSVLVVFGISIATNPFLKQRFIEGFTYDINFEPTDKLENARVFTSAEIDEISDLELRVILGKISTYHLVKDQNLMFGYGLSDYQDYLDYYYMYYGLAPFHYEGYSPHNQYITTLVSSGLVGLFIFLLYIGYSFYRGFIKGHYLYLSFLILFCFAMVFETYLLRAKGIIFFFFFNSFFLIHNAQNTKDEDSNIRK</sequence>
<feature type="transmembrane region" description="Helical" evidence="5">
    <location>
        <begin position="225"/>
        <end position="242"/>
    </location>
</feature>
<feature type="transmembrane region" description="Helical" evidence="5">
    <location>
        <begin position="168"/>
        <end position="188"/>
    </location>
</feature>
<evidence type="ECO:0000256" key="2">
    <source>
        <dbReference type="ARBA" id="ARBA00022692"/>
    </source>
</evidence>
<organism evidence="7 8">
    <name type="scientific">Psychroflexus aurantiacus</name>
    <dbReference type="NCBI Taxonomy" id="2709310"/>
    <lineage>
        <taxon>Bacteria</taxon>
        <taxon>Pseudomonadati</taxon>
        <taxon>Bacteroidota</taxon>
        <taxon>Flavobacteriia</taxon>
        <taxon>Flavobacteriales</taxon>
        <taxon>Flavobacteriaceae</taxon>
        <taxon>Psychroflexus</taxon>
    </lineage>
</organism>
<keyword evidence="4 5" id="KW-0472">Membrane</keyword>
<evidence type="ECO:0000313" key="8">
    <source>
        <dbReference type="Proteomes" id="UP000478505"/>
    </source>
</evidence>
<proteinExistence type="predicted"/>
<protein>
    <submittedName>
        <fullName evidence="7">O-antigen ligase family protein</fullName>
    </submittedName>
</protein>
<comment type="caution">
    <text evidence="7">The sequence shown here is derived from an EMBL/GenBank/DDBJ whole genome shotgun (WGS) entry which is preliminary data.</text>
</comment>
<dbReference type="GO" id="GO:0016020">
    <property type="term" value="C:membrane"/>
    <property type="evidence" value="ECO:0007669"/>
    <property type="project" value="UniProtKB-SubCell"/>
</dbReference>
<evidence type="ECO:0000256" key="5">
    <source>
        <dbReference type="SAM" id="Phobius"/>
    </source>
</evidence>
<dbReference type="AlphaFoldDB" id="A0A6B3R603"/>
<dbReference type="InterPro" id="IPR051533">
    <property type="entry name" value="WaaL-like"/>
</dbReference>
<dbReference type="GO" id="GO:0016874">
    <property type="term" value="F:ligase activity"/>
    <property type="evidence" value="ECO:0007669"/>
    <property type="project" value="UniProtKB-KW"/>
</dbReference>
<keyword evidence="2 5" id="KW-0812">Transmembrane</keyword>
<evidence type="ECO:0000256" key="3">
    <source>
        <dbReference type="ARBA" id="ARBA00022989"/>
    </source>
</evidence>
<comment type="subcellular location">
    <subcellularLocation>
        <location evidence="1">Membrane</location>
        <topology evidence="1">Multi-pass membrane protein</topology>
    </subcellularLocation>
</comment>
<evidence type="ECO:0000313" key="7">
    <source>
        <dbReference type="EMBL" id="NEV94505.1"/>
    </source>
</evidence>
<feature type="transmembrane region" description="Helical" evidence="5">
    <location>
        <begin position="200"/>
        <end position="219"/>
    </location>
</feature>
<dbReference type="PANTHER" id="PTHR37422:SF13">
    <property type="entry name" value="LIPOPOLYSACCHARIDE BIOSYNTHESIS PROTEIN PA4999-RELATED"/>
    <property type="match status" value="1"/>
</dbReference>